<gene>
    <name evidence="1" type="ORF">V1633_16590</name>
</gene>
<dbReference type="EMBL" id="JAZGQK010000013">
    <property type="protein sequence ID" value="MEE6260111.1"/>
    <property type="molecule type" value="Genomic_DNA"/>
</dbReference>
<dbReference type="Proteomes" id="UP001332243">
    <property type="component" value="Unassembled WGS sequence"/>
</dbReference>
<dbReference type="RefSeq" id="WP_331215239.1">
    <property type="nucleotide sequence ID" value="NZ_JAZGQK010000013.1"/>
</dbReference>
<protein>
    <recommendedName>
        <fullName evidence="3">Pyrrolo-quinoline quinone</fullName>
    </recommendedName>
</protein>
<proteinExistence type="predicted"/>
<evidence type="ECO:0008006" key="3">
    <source>
        <dbReference type="Google" id="ProtNLM"/>
    </source>
</evidence>
<dbReference type="SUPFAM" id="SSF50998">
    <property type="entry name" value="Quinoprotein alcohol dehydrogenase-like"/>
    <property type="match status" value="1"/>
</dbReference>
<dbReference type="InterPro" id="IPR015943">
    <property type="entry name" value="WD40/YVTN_repeat-like_dom_sf"/>
</dbReference>
<evidence type="ECO:0000313" key="2">
    <source>
        <dbReference type="Proteomes" id="UP001332243"/>
    </source>
</evidence>
<comment type="caution">
    <text evidence="1">The sequence shown here is derived from an EMBL/GenBank/DDBJ whole genome shotgun (WGS) entry which is preliminary data.</text>
</comment>
<accession>A0ABU7RUE5</accession>
<reference evidence="1 2" key="1">
    <citation type="submission" date="2024-01" db="EMBL/GenBank/DDBJ databases">
        <title>Genome insights into Plantactinospora sonchi sp. nov.</title>
        <authorList>
            <person name="Wang L."/>
        </authorList>
    </citation>
    <scope>NUCLEOTIDE SEQUENCE [LARGE SCALE GENOMIC DNA]</scope>
    <source>
        <strain evidence="1 2">NEAU-QY2</strain>
    </source>
</reference>
<name>A0ABU7RUE5_9ACTN</name>
<sequence>MNADKGLPMRSIAGTALLLAAIGGCSFTPIEPVDPGISSATSRPPVELKSFDPPTRFDAAAVTPLEVSTDADEVLLHGTTAVVPIHGSKPTASSEDEIRLVDVRTNTVREVIKPTYPLPKIGTVTVLPALTSVGGRPTVLAPFLGESPGQGTTPGRPLVEVVAIDPESGKADWRAEIPVEGWPENGSANGVEVSVVGVADGVGIVRIADSSLSAEGGDTYALDLGSRKVLWSMRGFAGRAVAAGVVAGQQPGAGQTPKVQVRGIDARTGRQRWASPRDAYSVDVFAAGPSKAVVRGRTEPDGKRYVEVVEIATGRAVTVTEDKPDAPAPHPQDCVYDEQAITICSGNDWVGALDAQTGSWLWSITKGGSRLVPYVTGAWHGVVYGRTDNGPVVLDGRTGTDRETQPGVAPSVVNDSVAIGPWPGGNLGSSSYPVIG</sequence>
<organism evidence="1 2">
    <name type="scientific">Plantactinospora sonchi</name>
    <dbReference type="NCBI Taxonomy" id="1544735"/>
    <lineage>
        <taxon>Bacteria</taxon>
        <taxon>Bacillati</taxon>
        <taxon>Actinomycetota</taxon>
        <taxon>Actinomycetes</taxon>
        <taxon>Micromonosporales</taxon>
        <taxon>Micromonosporaceae</taxon>
        <taxon>Plantactinospora</taxon>
    </lineage>
</organism>
<keyword evidence="2" id="KW-1185">Reference proteome</keyword>
<dbReference type="Gene3D" id="2.130.10.10">
    <property type="entry name" value="YVTN repeat-like/Quinoprotein amine dehydrogenase"/>
    <property type="match status" value="1"/>
</dbReference>
<dbReference type="PROSITE" id="PS51257">
    <property type="entry name" value="PROKAR_LIPOPROTEIN"/>
    <property type="match status" value="1"/>
</dbReference>
<dbReference type="InterPro" id="IPR011047">
    <property type="entry name" value="Quinoprotein_ADH-like_sf"/>
</dbReference>
<evidence type="ECO:0000313" key="1">
    <source>
        <dbReference type="EMBL" id="MEE6260111.1"/>
    </source>
</evidence>